<feature type="region of interest" description="Disordered" evidence="1">
    <location>
        <begin position="397"/>
        <end position="652"/>
    </location>
</feature>
<reference evidence="3" key="1">
    <citation type="submission" date="2023-01" db="EMBL/GenBank/DDBJ databases">
        <authorList>
            <person name="Van Ghelder C."/>
            <person name="Rancurel C."/>
        </authorList>
    </citation>
    <scope>NUCLEOTIDE SEQUENCE</scope>
    <source>
        <strain evidence="3">CNCM I-4278</strain>
    </source>
</reference>
<dbReference type="EMBL" id="CAOQHR010000001">
    <property type="protein sequence ID" value="CAI6256741.1"/>
    <property type="molecule type" value="Genomic_DNA"/>
</dbReference>
<feature type="compositionally biased region" description="Basic residues" evidence="1">
    <location>
        <begin position="525"/>
        <end position="536"/>
    </location>
</feature>
<evidence type="ECO:0000259" key="2">
    <source>
        <dbReference type="PROSITE" id="PS50030"/>
    </source>
</evidence>
<feature type="compositionally biased region" description="Polar residues" evidence="1">
    <location>
        <begin position="52"/>
        <end position="69"/>
    </location>
</feature>
<feature type="compositionally biased region" description="Polar residues" evidence="1">
    <location>
        <begin position="300"/>
        <end position="312"/>
    </location>
</feature>
<feature type="compositionally biased region" description="Basic and acidic residues" evidence="1">
    <location>
        <begin position="611"/>
        <end position="621"/>
    </location>
</feature>
<evidence type="ECO:0000256" key="1">
    <source>
        <dbReference type="SAM" id="MobiDB-lite"/>
    </source>
</evidence>
<feature type="compositionally biased region" description="Polar residues" evidence="1">
    <location>
        <begin position="579"/>
        <end position="592"/>
    </location>
</feature>
<dbReference type="SUPFAM" id="SSF46934">
    <property type="entry name" value="UBA-like"/>
    <property type="match status" value="1"/>
</dbReference>
<comment type="caution">
    <text evidence="3">The sequence shown here is derived from an EMBL/GenBank/DDBJ whole genome shotgun (WGS) entry which is preliminary data.</text>
</comment>
<feature type="compositionally biased region" description="Basic and acidic residues" evidence="1">
    <location>
        <begin position="537"/>
        <end position="547"/>
    </location>
</feature>
<feature type="region of interest" description="Disordered" evidence="1">
    <location>
        <begin position="175"/>
        <end position="371"/>
    </location>
</feature>
<accession>A0A9W4XPS8</accession>
<feature type="compositionally biased region" description="Polar residues" evidence="1">
    <location>
        <begin position="346"/>
        <end position="357"/>
    </location>
</feature>
<feature type="region of interest" description="Disordered" evidence="1">
    <location>
        <begin position="1"/>
        <end position="83"/>
    </location>
</feature>
<name>A0A9W4XPS8_9PLEO</name>
<dbReference type="InterPro" id="IPR009060">
    <property type="entry name" value="UBA-like_sf"/>
</dbReference>
<feature type="compositionally biased region" description="Basic and acidic residues" evidence="1">
    <location>
        <begin position="39"/>
        <end position="49"/>
    </location>
</feature>
<evidence type="ECO:0000313" key="4">
    <source>
        <dbReference type="Proteomes" id="UP001152607"/>
    </source>
</evidence>
<feature type="compositionally biased region" description="Polar residues" evidence="1">
    <location>
        <begin position="637"/>
        <end position="646"/>
    </location>
</feature>
<sequence>MRVIQDSEDEDDLELIEAGEDAPVEDRNGQERGTGSTESLKRKIEDAHRTQFRSLTDATASHQDAPHSNTLDKRRKTSLDPSPVSSLLLESAKQYVSPSNQILGNTCNLSEIERRVAPTIALPAVLSPEKLWNLDGTIHEEWQYHEPGMFVEPSSTVPNATATQQRILQENLAPAFPGLDPTVDGQYQPPPKSSVPWSEFMRSSSSREPQDESGNTSQNDQRSTQHRKYPETNPPMSPIQELRNSEQPEDIIMSSKQEQKEIAIRQSPRQQRTSQAEPTSSTKSRPLSGSTKDPPEESAFDNSASIELSTEQYVPRPSRSRSSKLSLDAPIDYSVRPEKMARRTRTSGATESGSGATTPEKVRQITEMGFTPKTTQRALKRHHGDMASSVEWLIASGEADEDELAPPRSSRSKKAKRNEAEQARFEVERQEASAVTQEETNADSKIRGKPLSAGIDPDDSPASRTKTPRVQVVIPPKPRELEAELESTVNPTNHNDVETPKQNRRKIATEPQEASNGVVATPAKEKKKRGRPRKDAKRNPVEEKQIDEPASDSGPKSKALQQAEPNVQNVSGELETSEKQSSPVLTKQTTATVERAAPSEKASPRVIDNGEPPKDSSEQPSDKAVAVPRKPLGVVESAQSPQTNGKRTYRVGLSKRARIAPLLRVVKK</sequence>
<proteinExistence type="predicted"/>
<gene>
    <name evidence="3" type="ORF">PDIGIT_LOCUS1185</name>
</gene>
<feature type="compositionally biased region" description="Polar residues" evidence="1">
    <location>
        <begin position="267"/>
        <end position="291"/>
    </location>
</feature>
<dbReference type="InterPro" id="IPR015940">
    <property type="entry name" value="UBA"/>
</dbReference>
<feature type="compositionally biased region" description="Polar residues" evidence="1">
    <location>
        <begin position="201"/>
        <end position="222"/>
    </location>
</feature>
<evidence type="ECO:0000313" key="3">
    <source>
        <dbReference type="EMBL" id="CAI6256741.1"/>
    </source>
</evidence>
<dbReference type="OrthoDB" id="5404794at2759"/>
<feature type="domain" description="UBA" evidence="2">
    <location>
        <begin position="356"/>
        <end position="396"/>
    </location>
</feature>
<dbReference type="Gene3D" id="1.10.8.10">
    <property type="entry name" value="DNA helicase RuvA subunit, C-terminal domain"/>
    <property type="match status" value="1"/>
</dbReference>
<dbReference type="Proteomes" id="UP001152607">
    <property type="component" value="Unassembled WGS sequence"/>
</dbReference>
<feature type="compositionally biased region" description="Acidic residues" evidence="1">
    <location>
        <begin position="1"/>
        <end position="23"/>
    </location>
</feature>
<dbReference type="PROSITE" id="PS50030">
    <property type="entry name" value="UBA"/>
    <property type="match status" value="1"/>
</dbReference>
<protein>
    <recommendedName>
        <fullName evidence="2">UBA domain-containing protein</fullName>
    </recommendedName>
</protein>
<dbReference type="AlphaFoldDB" id="A0A9W4XPS8"/>
<keyword evidence="4" id="KW-1185">Reference proteome</keyword>
<organism evidence="3 4">
    <name type="scientific">Periconia digitata</name>
    <dbReference type="NCBI Taxonomy" id="1303443"/>
    <lineage>
        <taxon>Eukaryota</taxon>
        <taxon>Fungi</taxon>
        <taxon>Dikarya</taxon>
        <taxon>Ascomycota</taxon>
        <taxon>Pezizomycotina</taxon>
        <taxon>Dothideomycetes</taxon>
        <taxon>Pleosporomycetidae</taxon>
        <taxon>Pleosporales</taxon>
        <taxon>Massarineae</taxon>
        <taxon>Periconiaceae</taxon>
        <taxon>Periconia</taxon>
    </lineage>
</organism>
<feature type="compositionally biased region" description="Basic and acidic residues" evidence="1">
    <location>
        <begin position="417"/>
        <end position="431"/>
    </location>
</feature>
<feature type="compositionally biased region" description="Polar residues" evidence="1">
    <location>
        <begin position="559"/>
        <end position="571"/>
    </location>
</feature>